<dbReference type="Pfam" id="PF07127">
    <property type="entry name" value="Nodulin_late"/>
    <property type="match status" value="1"/>
</dbReference>
<keyword evidence="1" id="KW-1133">Transmembrane helix</keyword>
<dbReference type="GO" id="GO:0046872">
    <property type="term" value="F:metal ion binding"/>
    <property type="evidence" value="ECO:0007669"/>
    <property type="project" value="InterPro"/>
</dbReference>
<evidence type="ECO:0000313" key="4">
    <source>
        <dbReference type="EMBL" id="RHN60768.1"/>
    </source>
</evidence>
<reference evidence="3 6" key="2">
    <citation type="journal article" date="2014" name="BMC Genomics">
        <title>An improved genome release (version Mt4.0) for the model legume Medicago truncatula.</title>
        <authorList>
            <person name="Tang H."/>
            <person name="Krishnakumar V."/>
            <person name="Bidwell S."/>
            <person name="Rosen B."/>
            <person name="Chan A."/>
            <person name="Zhou S."/>
            <person name="Gentzbittel L."/>
            <person name="Childs K.L."/>
            <person name="Yandell M."/>
            <person name="Gundlach H."/>
            <person name="Mayer K.F."/>
            <person name="Schwartz D.C."/>
            <person name="Town C.D."/>
        </authorList>
    </citation>
    <scope>GENOME REANNOTATION</scope>
    <source>
        <strain evidence="3">A17</strain>
        <strain evidence="5 6">cv. Jemalong A17</strain>
    </source>
</reference>
<gene>
    <name evidence="3" type="ordered locus">MTR_4g059755</name>
    <name evidence="4" type="ORF">MtrunA17_Chr4g0029411</name>
</gene>
<reference evidence="3 6" key="1">
    <citation type="journal article" date="2011" name="Nature">
        <title>The Medicago genome provides insight into the evolution of rhizobial symbioses.</title>
        <authorList>
            <person name="Young N.D."/>
            <person name="Debelle F."/>
            <person name="Oldroyd G.E."/>
            <person name="Geurts R."/>
            <person name="Cannon S.B."/>
            <person name="Udvardi M.K."/>
            <person name="Benedito V.A."/>
            <person name="Mayer K.F."/>
            <person name="Gouzy J."/>
            <person name="Schoof H."/>
            <person name="Van de Peer Y."/>
            <person name="Proost S."/>
            <person name="Cook D.R."/>
            <person name="Meyers B.C."/>
            <person name="Spannagl M."/>
            <person name="Cheung F."/>
            <person name="De Mita S."/>
            <person name="Krishnakumar V."/>
            <person name="Gundlach H."/>
            <person name="Zhou S."/>
            <person name="Mudge J."/>
            <person name="Bharti A.K."/>
            <person name="Murray J.D."/>
            <person name="Naoumkina M.A."/>
            <person name="Rosen B."/>
            <person name="Silverstein K.A."/>
            <person name="Tang H."/>
            <person name="Rombauts S."/>
            <person name="Zhao P.X."/>
            <person name="Zhou P."/>
            <person name="Barbe V."/>
            <person name="Bardou P."/>
            <person name="Bechner M."/>
            <person name="Bellec A."/>
            <person name="Berger A."/>
            <person name="Berges H."/>
            <person name="Bidwell S."/>
            <person name="Bisseling T."/>
            <person name="Choisne N."/>
            <person name="Couloux A."/>
            <person name="Denny R."/>
            <person name="Deshpande S."/>
            <person name="Dai X."/>
            <person name="Doyle J.J."/>
            <person name="Dudez A.M."/>
            <person name="Farmer A.D."/>
            <person name="Fouteau S."/>
            <person name="Franken C."/>
            <person name="Gibelin C."/>
            <person name="Gish J."/>
            <person name="Goldstein S."/>
            <person name="Gonzalez A.J."/>
            <person name="Green P.J."/>
            <person name="Hallab A."/>
            <person name="Hartog M."/>
            <person name="Hua A."/>
            <person name="Humphray S.J."/>
            <person name="Jeong D.H."/>
            <person name="Jing Y."/>
            <person name="Jocker A."/>
            <person name="Kenton S.M."/>
            <person name="Kim D.J."/>
            <person name="Klee K."/>
            <person name="Lai H."/>
            <person name="Lang C."/>
            <person name="Lin S."/>
            <person name="Macmil S.L."/>
            <person name="Magdelenat G."/>
            <person name="Matthews L."/>
            <person name="McCorrison J."/>
            <person name="Monaghan E.L."/>
            <person name="Mun J.H."/>
            <person name="Najar F.Z."/>
            <person name="Nicholson C."/>
            <person name="Noirot C."/>
            <person name="O'Bleness M."/>
            <person name="Paule C.R."/>
            <person name="Poulain J."/>
            <person name="Prion F."/>
            <person name="Qin B."/>
            <person name="Qu C."/>
            <person name="Retzel E.F."/>
            <person name="Riddle C."/>
            <person name="Sallet E."/>
            <person name="Samain S."/>
            <person name="Samson N."/>
            <person name="Sanders I."/>
            <person name="Saurat O."/>
            <person name="Scarpelli C."/>
            <person name="Schiex T."/>
            <person name="Segurens B."/>
            <person name="Severin A.J."/>
            <person name="Sherrier D.J."/>
            <person name="Shi R."/>
            <person name="Sims S."/>
            <person name="Singer S.R."/>
            <person name="Sinharoy S."/>
            <person name="Sterck L."/>
            <person name="Viollet A."/>
            <person name="Wang B.B."/>
            <person name="Wang K."/>
            <person name="Wang M."/>
            <person name="Wang X."/>
            <person name="Warfsmann J."/>
            <person name="Weissenbach J."/>
            <person name="White D.D."/>
            <person name="White J.D."/>
            <person name="Wiley G.B."/>
            <person name="Wincker P."/>
            <person name="Xing Y."/>
            <person name="Yang L."/>
            <person name="Yao Z."/>
            <person name="Ying F."/>
            <person name="Zhai J."/>
            <person name="Zhou L."/>
            <person name="Zuber A."/>
            <person name="Denarie J."/>
            <person name="Dixon R.A."/>
            <person name="May G.D."/>
            <person name="Schwartz D.C."/>
            <person name="Rogers J."/>
            <person name="Quetier F."/>
            <person name="Town C.D."/>
            <person name="Roe B.A."/>
        </authorList>
    </citation>
    <scope>NUCLEOTIDE SEQUENCE [LARGE SCALE GENOMIC DNA]</scope>
    <source>
        <strain evidence="3">A17</strain>
        <strain evidence="5 6">cv. Jemalong A17</strain>
    </source>
</reference>
<evidence type="ECO:0000313" key="5">
    <source>
        <dbReference type="EnsemblPlants" id="KEH30054"/>
    </source>
</evidence>
<dbReference type="EMBL" id="CM001220">
    <property type="protein sequence ID" value="KEH30054.1"/>
    <property type="molecule type" value="Genomic_DNA"/>
</dbReference>
<accession>A0A072UJX3</accession>
<evidence type="ECO:0000313" key="3">
    <source>
        <dbReference type="EMBL" id="KEH30054.1"/>
    </source>
</evidence>
<proteinExistence type="predicted"/>
<dbReference type="HOGENOM" id="CLU_181053_6_1_1"/>
<name>A0A072UJX3_MEDTR</name>
<keyword evidence="1" id="KW-0812">Transmembrane</keyword>
<dbReference type="EnsemblPlants" id="KEH30054">
    <property type="protein sequence ID" value="KEH30054"/>
    <property type="gene ID" value="MTR_4g059755"/>
</dbReference>
<reference evidence="4" key="4">
    <citation type="journal article" date="2018" name="Nat. Plants">
        <title>Whole-genome landscape of Medicago truncatula symbiotic genes.</title>
        <authorList>
            <person name="Pecrix Y."/>
            <person name="Gamas P."/>
            <person name="Carrere S."/>
        </authorList>
    </citation>
    <scope>NUCLEOTIDE SEQUENCE</scope>
    <source>
        <tissue evidence="4">Leaves</tissue>
    </source>
</reference>
<keyword evidence="1" id="KW-0472">Membrane</keyword>
<evidence type="ECO:0000259" key="2">
    <source>
        <dbReference type="Pfam" id="PF07127"/>
    </source>
</evidence>
<feature type="domain" description="Late nodulin" evidence="2">
    <location>
        <begin position="1"/>
        <end position="51"/>
    </location>
</feature>
<sequence>MAQILMFIYDLIIFLSIFIIVTNGGLIPCVSDADCPEELALVMKCINKLCELVMEIED</sequence>
<feature type="transmembrane region" description="Helical" evidence="1">
    <location>
        <begin position="7"/>
        <end position="27"/>
    </location>
</feature>
<evidence type="ECO:0000313" key="6">
    <source>
        <dbReference type="Proteomes" id="UP000002051"/>
    </source>
</evidence>
<dbReference type="ExpressionAtlas" id="A0A072UJX3">
    <property type="expression patterns" value="differential"/>
</dbReference>
<dbReference type="AlphaFoldDB" id="A0A072UJX3"/>
<dbReference type="Proteomes" id="UP000265566">
    <property type="component" value="Chromosome 4"/>
</dbReference>
<evidence type="ECO:0000256" key="1">
    <source>
        <dbReference type="SAM" id="Phobius"/>
    </source>
</evidence>
<reference evidence="5" key="3">
    <citation type="submission" date="2015-04" db="UniProtKB">
        <authorList>
            <consortium name="EnsemblPlants"/>
        </authorList>
    </citation>
    <scope>IDENTIFICATION</scope>
    <source>
        <strain evidence="5">cv. Jemalong A17</strain>
    </source>
</reference>
<protein>
    <submittedName>
        <fullName evidence="3">Nodule Cysteine-Rich (NCR) secreted peptide</fullName>
    </submittedName>
    <submittedName>
        <fullName evidence="4">Putative Late nodulin</fullName>
    </submittedName>
</protein>
<dbReference type="Proteomes" id="UP000002051">
    <property type="component" value="Chromosome 4"/>
</dbReference>
<dbReference type="EMBL" id="PSQE01000004">
    <property type="protein sequence ID" value="RHN60768.1"/>
    <property type="molecule type" value="Genomic_DNA"/>
</dbReference>
<dbReference type="Gramene" id="rna23127">
    <property type="protein sequence ID" value="RHN60768.1"/>
    <property type="gene ID" value="gene23127"/>
</dbReference>
<dbReference type="InterPro" id="IPR009810">
    <property type="entry name" value="Nodulin_late_dom"/>
</dbReference>
<organism evidence="3 6">
    <name type="scientific">Medicago truncatula</name>
    <name type="common">Barrel medic</name>
    <name type="synonym">Medicago tribuloides</name>
    <dbReference type="NCBI Taxonomy" id="3880"/>
    <lineage>
        <taxon>Eukaryota</taxon>
        <taxon>Viridiplantae</taxon>
        <taxon>Streptophyta</taxon>
        <taxon>Embryophyta</taxon>
        <taxon>Tracheophyta</taxon>
        <taxon>Spermatophyta</taxon>
        <taxon>Magnoliopsida</taxon>
        <taxon>eudicotyledons</taxon>
        <taxon>Gunneridae</taxon>
        <taxon>Pentapetalae</taxon>
        <taxon>rosids</taxon>
        <taxon>fabids</taxon>
        <taxon>Fabales</taxon>
        <taxon>Fabaceae</taxon>
        <taxon>Papilionoideae</taxon>
        <taxon>50 kb inversion clade</taxon>
        <taxon>NPAAA clade</taxon>
        <taxon>Hologalegina</taxon>
        <taxon>IRL clade</taxon>
        <taxon>Trifolieae</taxon>
        <taxon>Medicago</taxon>
    </lineage>
</organism>
<keyword evidence="6" id="KW-1185">Reference proteome</keyword>